<keyword evidence="2" id="KW-1185">Reference proteome</keyword>
<gene>
    <name evidence="1" type="ORF">GFC30_2350</name>
</gene>
<dbReference type="KEGG" id="aamy:GFC30_2350"/>
<proteinExistence type="predicted"/>
<reference evidence="1 2" key="1">
    <citation type="journal article" date="2006" name="Syst. Appl. Microbiol.">
        <title>Anoxybacillus amylolyticus sp. nov., a thermophilic amylase producing bacterium isolated from Mount Rittmann (Antarctica).</title>
        <authorList>
            <person name="Poli A."/>
            <person name="Esposito E."/>
            <person name="Lama L."/>
            <person name="Orlando P."/>
            <person name="Nicolaus G."/>
            <person name="de Appolonia F."/>
            <person name="Gambacorta A."/>
            <person name="Nicolaus B."/>
        </authorList>
    </citation>
    <scope>NUCLEOTIDE SEQUENCE [LARGE SCALE GENOMIC DNA]</scope>
    <source>
        <strain evidence="1 2">DSM 15939</strain>
    </source>
</reference>
<dbReference type="PATRIC" id="fig|294699.3.peg.2418"/>
<evidence type="ECO:0000313" key="2">
    <source>
        <dbReference type="Proteomes" id="UP000076865"/>
    </source>
</evidence>
<name>A0A160F1P4_9BACL</name>
<accession>A0A160F1P4</accession>
<sequence length="36" mass="4199">MHMVITLFFSGTAVSLLTYQFIEIVQAFIDLFNKPY</sequence>
<organism evidence="1 2">
    <name type="scientific">Anoxybacteroides amylolyticum</name>
    <dbReference type="NCBI Taxonomy" id="294699"/>
    <lineage>
        <taxon>Bacteria</taxon>
        <taxon>Bacillati</taxon>
        <taxon>Bacillota</taxon>
        <taxon>Bacilli</taxon>
        <taxon>Bacillales</taxon>
        <taxon>Anoxybacillaceae</taxon>
        <taxon>Anoxybacteroides</taxon>
    </lineage>
</organism>
<protein>
    <submittedName>
        <fullName evidence="1">Putative membrane protein</fullName>
    </submittedName>
</protein>
<evidence type="ECO:0000313" key="1">
    <source>
        <dbReference type="EMBL" id="ANB59333.1"/>
    </source>
</evidence>
<dbReference type="EMBL" id="CP015438">
    <property type="protein sequence ID" value="ANB59333.1"/>
    <property type="molecule type" value="Genomic_DNA"/>
</dbReference>
<dbReference type="AlphaFoldDB" id="A0A160F1P4"/>
<dbReference type="Proteomes" id="UP000076865">
    <property type="component" value="Chromosome"/>
</dbReference>